<evidence type="ECO:0000313" key="3">
    <source>
        <dbReference type="Proteomes" id="UP000824099"/>
    </source>
</evidence>
<organism evidence="2 3">
    <name type="scientific">Candidatus Avacidaminococcus intestinavium</name>
    <dbReference type="NCBI Taxonomy" id="2840684"/>
    <lineage>
        <taxon>Bacteria</taxon>
        <taxon>Bacillati</taxon>
        <taxon>Bacillota</taxon>
        <taxon>Negativicutes</taxon>
        <taxon>Acidaminococcales</taxon>
        <taxon>Acidaminococcaceae</taxon>
        <taxon>Acidaminococcaceae incertae sedis</taxon>
        <taxon>Candidatus Avacidaminococcus</taxon>
    </lineage>
</organism>
<evidence type="ECO:0000313" key="2">
    <source>
        <dbReference type="EMBL" id="HIU64007.1"/>
    </source>
</evidence>
<gene>
    <name evidence="2" type="ORF">IAB06_03060</name>
</gene>
<accession>A0A9D1MPG1</accession>
<keyword evidence="1" id="KW-1133">Transmembrane helix</keyword>
<reference evidence="2" key="1">
    <citation type="submission" date="2020-10" db="EMBL/GenBank/DDBJ databases">
        <authorList>
            <person name="Gilroy R."/>
        </authorList>
    </citation>
    <scope>NUCLEOTIDE SEQUENCE</scope>
    <source>
        <strain evidence="2">CHK160-1198</strain>
    </source>
</reference>
<feature type="transmembrane region" description="Helical" evidence="1">
    <location>
        <begin position="6"/>
        <end position="24"/>
    </location>
</feature>
<evidence type="ECO:0000256" key="1">
    <source>
        <dbReference type="SAM" id="Phobius"/>
    </source>
</evidence>
<keyword evidence="1" id="KW-0812">Transmembrane</keyword>
<protein>
    <submittedName>
        <fullName evidence="2">Uncharacterized protein</fullName>
    </submittedName>
</protein>
<proteinExistence type="predicted"/>
<comment type="caution">
    <text evidence="2">The sequence shown here is derived from an EMBL/GenBank/DDBJ whole genome shotgun (WGS) entry which is preliminary data.</text>
</comment>
<keyword evidence="1" id="KW-0472">Membrane</keyword>
<dbReference type="EMBL" id="DVNI01000041">
    <property type="protein sequence ID" value="HIU64007.1"/>
    <property type="molecule type" value="Genomic_DNA"/>
</dbReference>
<dbReference type="Proteomes" id="UP000824099">
    <property type="component" value="Unassembled WGS sequence"/>
</dbReference>
<name>A0A9D1MPG1_9FIRM</name>
<reference evidence="2" key="2">
    <citation type="journal article" date="2021" name="PeerJ">
        <title>Extensive microbial diversity within the chicken gut microbiome revealed by metagenomics and culture.</title>
        <authorList>
            <person name="Gilroy R."/>
            <person name="Ravi A."/>
            <person name="Getino M."/>
            <person name="Pursley I."/>
            <person name="Horton D.L."/>
            <person name="Alikhan N.F."/>
            <person name="Baker D."/>
            <person name="Gharbi K."/>
            <person name="Hall N."/>
            <person name="Watson M."/>
            <person name="Adriaenssens E.M."/>
            <person name="Foster-Nyarko E."/>
            <person name="Jarju S."/>
            <person name="Secka A."/>
            <person name="Antonio M."/>
            <person name="Oren A."/>
            <person name="Chaudhuri R.R."/>
            <person name="La Ragione R."/>
            <person name="Hildebrand F."/>
            <person name="Pallen M.J."/>
        </authorList>
    </citation>
    <scope>NUCLEOTIDE SEQUENCE</scope>
    <source>
        <strain evidence="2">CHK160-1198</strain>
    </source>
</reference>
<dbReference type="AlphaFoldDB" id="A0A9D1MPG1"/>
<sequence length="181" mass="21096">MILLYIIVSIVVLIVAIIGLMWIYSKFVPKDDTNIQVEKRTPLVLEKITEKEALLSTEFVIENPTREETIIMDVFARPYLPQEQFDRVIVSAHIERISERRNDSYFEASVLQEHSNWPLIMTLKFTSRYDESITKALADMVDMDVALYFDGILRKYVHTRKTFTTFTREEIKKAVGGAKNE</sequence>